<dbReference type="InterPro" id="IPR051450">
    <property type="entry name" value="Gfo/Idh/MocA_Oxidoreductases"/>
</dbReference>
<feature type="domain" description="GFO/IDH/MocA-like oxidoreductase" evidence="2">
    <location>
        <begin position="145"/>
        <end position="243"/>
    </location>
</feature>
<dbReference type="SUPFAM" id="SSF51735">
    <property type="entry name" value="NAD(P)-binding Rossmann-fold domains"/>
    <property type="match status" value="1"/>
</dbReference>
<dbReference type="RefSeq" id="WP_008619039.1">
    <property type="nucleotide sequence ID" value="NZ_AONQ01000042.1"/>
</dbReference>
<dbReference type="SUPFAM" id="SSF55347">
    <property type="entry name" value="Glyceraldehyde-3-phosphate dehydrogenase-like, C-terminal domain"/>
    <property type="match status" value="1"/>
</dbReference>
<dbReference type="InterPro" id="IPR000683">
    <property type="entry name" value="Gfo/Idh/MocA-like_OxRdtase_N"/>
</dbReference>
<dbReference type="Proteomes" id="UP000011744">
    <property type="component" value="Unassembled WGS sequence"/>
</dbReference>
<dbReference type="PANTHER" id="PTHR43377">
    <property type="entry name" value="BILIVERDIN REDUCTASE A"/>
    <property type="match status" value="1"/>
</dbReference>
<evidence type="ECO:0000259" key="2">
    <source>
        <dbReference type="Pfam" id="PF22725"/>
    </source>
</evidence>
<dbReference type="Gene3D" id="3.30.360.10">
    <property type="entry name" value="Dihydrodipicolinate Reductase, domain 2"/>
    <property type="match status" value="1"/>
</dbReference>
<dbReference type="STRING" id="1244869.H261_15015"/>
<comment type="caution">
    <text evidence="3">The sequence shown here is derived from an EMBL/GenBank/DDBJ whole genome shotgun (WGS) entry which is preliminary data.</text>
</comment>
<proteinExistence type="predicted"/>
<dbReference type="eggNOG" id="COG0673">
    <property type="taxonomic scope" value="Bacteria"/>
</dbReference>
<dbReference type="GO" id="GO:0000166">
    <property type="term" value="F:nucleotide binding"/>
    <property type="evidence" value="ECO:0007669"/>
    <property type="project" value="InterPro"/>
</dbReference>
<keyword evidence="4" id="KW-1185">Reference proteome</keyword>
<dbReference type="EMBL" id="AONQ01000042">
    <property type="protein sequence ID" value="EME69126.1"/>
    <property type="molecule type" value="Genomic_DNA"/>
</dbReference>
<dbReference type="Pfam" id="PF22725">
    <property type="entry name" value="GFO_IDH_MocA_C3"/>
    <property type="match status" value="1"/>
</dbReference>
<evidence type="ECO:0000313" key="4">
    <source>
        <dbReference type="Proteomes" id="UP000011744"/>
    </source>
</evidence>
<evidence type="ECO:0000259" key="1">
    <source>
        <dbReference type="Pfam" id="PF01408"/>
    </source>
</evidence>
<accession>M2Y7W5</accession>
<organism evidence="3 4">
    <name type="scientific">Paramagnetospirillum caucaseum</name>
    <dbReference type="NCBI Taxonomy" id="1244869"/>
    <lineage>
        <taxon>Bacteria</taxon>
        <taxon>Pseudomonadati</taxon>
        <taxon>Pseudomonadota</taxon>
        <taxon>Alphaproteobacteria</taxon>
        <taxon>Rhodospirillales</taxon>
        <taxon>Magnetospirillaceae</taxon>
        <taxon>Paramagnetospirillum</taxon>
    </lineage>
</organism>
<dbReference type="Gene3D" id="3.40.50.720">
    <property type="entry name" value="NAD(P)-binding Rossmann-like Domain"/>
    <property type="match status" value="1"/>
</dbReference>
<evidence type="ECO:0000313" key="3">
    <source>
        <dbReference type="EMBL" id="EME69126.1"/>
    </source>
</evidence>
<reference evidence="3 4" key="1">
    <citation type="journal article" date="2014" name="Genome Announc.">
        <title>Draft Genome Sequence of Magnetospirillum sp. Strain SO-1, a Freshwater Magnetotactic Bacterium Isolated from the Ol'khovka River, Russia.</title>
        <authorList>
            <person name="Grouzdev D.S."/>
            <person name="Dziuba M.V."/>
            <person name="Sukhacheva M.S."/>
            <person name="Mardanov A.V."/>
            <person name="Beletskiy A.V."/>
            <person name="Kuznetsov B.B."/>
            <person name="Skryabin K.G."/>
        </authorList>
    </citation>
    <scope>NUCLEOTIDE SEQUENCE [LARGE SCALE GENOMIC DNA]</scope>
    <source>
        <strain evidence="3 4">SO-1</strain>
    </source>
</reference>
<dbReference type="OrthoDB" id="9792935at2"/>
<feature type="domain" description="Gfo/Idh/MocA-like oxidoreductase N-terminal" evidence="1">
    <location>
        <begin position="10"/>
        <end position="127"/>
    </location>
</feature>
<name>M2Y7W5_9PROT</name>
<protein>
    <submittedName>
        <fullName evidence="3">Dehydrogenase</fullName>
    </submittedName>
</protein>
<dbReference type="PATRIC" id="fig|1244869.3.peg.3020"/>
<dbReference type="InterPro" id="IPR036291">
    <property type="entry name" value="NAD(P)-bd_dom_sf"/>
</dbReference>
<dbReference type="PANTHER" id="PTHR43377:SF6">
    <property type="entry name" value="GFO_IDH_MOCA-LIKE OXIDOREDUCTASE N-TERMINAL DOMAIN-CONTAINING PROTEIN"/>
    <property type="match status" value="1"/>
</dbReference>
<dbReference type="InterPro" id="IPR055170">
    <property type="entry name" value="GFO_IDH_MocA-like_dom"/>
</dbReference>
<sequence>MSIPASNEPIRLALIGAGRWGRNVIKTCAALGGQVRLAAIASGNPDTAALAPPGCVVFASWREMLAAGGLDGVIVCTPPDQHAEMALAAIQSGIPVLVEKPLTRDVAEAEAVAGAAAKSGVPVMVDHIHLYNPAFRKLLDLLPTLGAVREIRGQAGNRGPYRADASVLWDWGPHDLAMIGTLLGTRPETLAARRLEQAEIEGVRAETLELALRYPGGVSASCIIGTLMDRRRILEVTCEGGTLVYDDNAPAKLTLDGVPVACDGPSPLATIISEFSEVAARRRTVDGGLGLGVEVVRLLARCETLLEGPCAA</sequence>
<gene>
    <name evidence="3" type="ORF">H261_15015</name>
</gene>
<dbReference type="AlphaFoldDB" id="M2Y7W5"/>
<dbReference type="Pfam" id="PF01408">
    <property type="entry name" value="GFO_IDH_MocA"/>
    <property type="match status" value="1"/>
</dbReference>